<dbReference type="InterPro" id="IPR005901">
    <property type="entry name" value="GLPGLI"/>
</dbReference>
<dbReference type="NCBIfam" id="TIGR01200">
    <property type="entry name" value="GLPGLI"/>
    <property type="match status" value="1"/>
</dbReference>
<proteinExistence type="predicted"/>
<dbReference type="RefSeq" id="WP_282905239.1">
    <property type="nucleotide sequence ID" value="NZ_CP124855.1"/>
</dbReference>
<accession>A0ABY8RD70</accession>
<name>A0ABY8RD70_9FLAO</name>
<dbReference type="EMBL" id="CP124855">
    <property type="protein sequence ID" value="WHF51932.1"/>
    <property type="molecule type" value="Genomic_DNA"/>
</dbReference>
<dbReference type="Pfam" id="PF22252">
    <property type="entry name" value="PNGase_F-II_N"/>
    <property type="match status" value="1"/>
</dbReference>
<evidence type="ECO:0000313" key="2">
    <source>
        <dbReference type="Proteomes" id="UP001241656"/>
    </source>
</evidence>
<dbReference type="Proteomes" id="UP001241656">
    <property type="component" value="Chromosome"/>
</dbReference>
<gene>
    <name evidence="1" type="ORF">QGN23_01320</name>
</gene>
<reference evidence="1 2" key="1">
    <citation type="submission" date="2023-05" db="EMBL/GenBank/DDBJ databases">
        <title>Genomic insight into Chryseobacterium sp. wdc7 isolated forest soil (Gotjawal).</title>
        <authorList>
            <person name="Park S.-J."/>
        </authorList>
    </citation>
    <scope>NUCLEOTIDE SEQUENCE [LARGE SCALE GENOMIC DNA]</scope>
    <source>
        <strain evidence="2">wdc7</strain>
    </source>
</reference>
<sequence length="280" mass="33005">MQKLFFIFFILLPFSLLAQTHRFIYSYQFVPDSTKVDSIITENTRLEVFKDHSEFLSDIVARRDSAIVSAIENNQSQSSINLPDGKFKNKAYKSKKLTYTIENIGIQPFKVVRKINISWKLLNETKKIQGYNCQKAITYFGNRKWEAWFTAEIPIQDGPYIFGNLPGLIIQMYDLKNHHSFLLVENYKTANTTTNLVNRPYFIPLEIQELQFIKKWNEFRKNPIGGTEQFMLMNPNLLSGKRLDENGNEVDMRQQKREEQKYAEKQLQQNNNFIDLTLYK</sequence>
<protein>
    <submittedName>
        <fullName evidence="1">GLPGLI family protein</fullName>
    </submittedName>
</protein>
<keyword evidence="2" id="KW-1185">Reference proteome</keyword>
<evidence type="ECO:0000313" key="1">
    <source>
        <dbReference type="EMBL" id="WHF51932.1"/>
    </source>
</evidence>
<organism evidence="1 2">
    <name type="scientific">Chryseobacterium gotjawalense</name>
    <dbReference type="NCBI Taxonomy" id="3042315"/>
    <lineage>
        <taxon>Bacteria</taxon>
        <taxon>Pseudomonadati</taxon>
        <taxon>Bacteroidota</taxon>
        <taxon>Flavobacteriia</taxon>
        <taxon>Flavobacteriales</taxon>
        <taxon>Weeksellaceae</taxon>
        <taxon>Chryseobacterium group</taxon>
        <taxon>Chryseobacterium</taxon>
    </lineage>
</organism>